<protein>
    <recommendedName>
        <fullName evidence="10">Odorant receptor</fullName>
    </recommendedName>
</protein>
<reference evidence="11" key="1">
    <citation type="submission" date="2015-05" db="UniProtKB">
        <authorList>
            <consortium name="EnsemblMetazoa"/>
        </authorList>
    </citation>
    <scope>IDENTIFICATION</scope>
</reference>
<evidence type="ECO:0000313" key="11">
    <source>
        <dbReference type="EnsemblMetazoa" id="RPRC000201-PA"/>
    </source>
</evidence>
<dbReference type="HOGENOM" id="CLU_720267_0_0_1"/>
<dbReference type="STRING" id="13249.T1H864"/>
<keyword evidence="7 10" id="KW-0472">Membrane</keyword>
<dbReference type="EMBL" id="ACPB03012029">
    <property type="status" value="NOT_ANNOTATED_CDS"/>
    <property type="molecule type" value="Genomic_DNA"/>
</dbReference>
<keyword evidence="2" id="KW-1003">Cell membrane</keyword>
<keyword evidence="5 10" id="KW-0552">Olfaction</keyword>
<feature type="transmembrane region" description="Helical" evidence="10">
    <location>
        <begin position="29"/>
        <end position="53"/>
    </location>
</feature>
<keyword evidence="4 10" id="KW-0812">Transmembrane</keyword>
<evidence type="ECO:0000256" key="8">
    <source>
        <dbReference type="ARBA" id="ARBA00023170"/>
    </source>
</evidence>
<feature type="transmembrane region" description="Helical" evidence="10">
    <location>
        <begin position="262"/>
        <end position="282"/>
    </location>
</feature>
<dbReference type="FunCoup" id="T1H864">
    <property type="interactions" value="76"/>
</dbReference>
<sequence length="391" mass="44890">MEGRRDLADVFNLLMICGILSGSHGNSRLILNVFQSCRAVLSVTGFIMSLASVYNTGIKDSLSRYAFFCAAGFFLSVQAVSFWLNRQLIEQTFVSIKRLNEKRIEPRQIDNFRNISIKVWLGINIFIYSCLFFNLVYFVFPLGYDIYLSLFTNSTEPYGLPLPNKFIAGTEPPTRSFSYYSVTLFIIIWVGNLCFTAVGYYATIFFLILYICNEFTILSENILNWGNLCNKYNHGNEAKLTLKMIVQDHQEVTRLGPALREILGIPFMAHSVVCPMSLTLFLYTVKMQLGKNAIVVFVNSFCIISTSSMLFITCLAGEILQSQSLKIFESLCSIPWYEMSPNMRKELNMIVRQAVRPITIHYKGRYFINLRTFMQILNSCYSYFMLLNSMN</sequence>
<evidence type="ECO:0000256" key="5">
    <source>
        <dbReference type="ARBA" id="ARBA00022725"/>
    </source>
</evidence>
<dbReference type="InParanoid" id="T1H864"/>
<comment type="subcellular location">
    <subcellularLocation>
        <location evidence="1 10">Cell membrane</location>
        <topology evidence="1 10">Multi-pass membrane protein</topology>
    </subcellularLocation>
</comment>
<evidence type="ECO:0000256" key="9">
    <source>
        <dbReference type="ARBA" id="ARBA00023224"/>
    </source>
</evidence>
<dbReference type="EnsemblMetazoa" id="RPRC000201-RA">
    <property type="protein sequence ID" value="RPRC000201-PA"/>
    <property type="gene ID" value="RPRC000201"/>
</dbReference>
<feature type="transmembrane region" description="Helical" evidence="10">
    <location>
        <begin position="179"/>
        <end position="212"/>
    </location>
</feature>
<evidence type="ECO:0000256" key="3">
    <source>
        <dbReference type="ARBA" id="ARBA00022606"/>
    </source>
</evidence>
<dbReference type="AlphaFoldDB" id="T1H864"/>
<dbReference type="PANTHER" id="PTHR21137:SF35">
    <property type="entry name" value="ODORANT RECEPTOR 19A-RELATED"/>
    <property type="match status" value="1"/>
</dbReference>
<evidence type="ECO:0000256" key="4">
    <source>
        <dbReference type="ARBA" id="ARBA00022692"/>
    </source>
</evidence>
<keyword evidence="8 10" id="KW-0675">Receptor</keyword>
<dbReference type="PANTHER" id="PTHR21137">
    <property type="entry name" value="ODORANT RECEPTOR"/>
    <property type="match status" value="1"/>
</dbReference>
<accession>T1H864</accession>
<evidence type="ECO:0000256" key="7">
    <source>
        <dbReference type="ARBA" id="ARBA00023136"/>
    </source>
</evidence>
<dbReference type="Proteomes" id="UP000015103">
    <property type="component" value="Unassembled WGS sequence"/>
</dbReference>
<evidence type="ECO:0000256" key="6">
    <source>
        <dbReference type="ARBA" id="ARBA00022989"/>
    </source>
</evidence>
<comment type="similarity">
    <text evidence="10">Belongs to the insect chemoreceptor superfamily. Heteromeric odorant receptor channel (TC 1.A.69) family.</text>
</comment>
<dbReference type="InterPro" id="IPR004117">
    <property type="entry name" value="7tm6_olfct_rcpt"/>
</dbReference>
<dbReference type="Pfam" id="PF02949">
    <property type="entry name" value="7tm_6"/>
    <property type="match status" value="1"/>
</dbReference>
<keyword evidence="12" id="KW-1185">Reference proteome</keyword>
<proteinExistence type="inferred from homology"/>
<feature type="transmembrane region" description="Helical" evidence="10">
    <location>
        <begin position="119"/>
        <end position="140"/>
    </location>
</feature>
<dbReference type="GO" id="GO:0005549">
    <property type="term" value="F:odorant binding"/>
    <property type="evidence" value="ECO:0007669"/>
    <property type="project" value="InterPro"/>
</dbReference>
<evidence type="ECO:0000313" key="12">
    <source>
        <dbReference type="Proteomes" id="UP000015103"/>
    </source>
</evidence>
<dbReference type="eggNOG" id="ENOG502SVG4">
    <property type="taxonomic scope" value="Eukaryota"/>
</dbReference>
<dbReference type="VEuPathDB" id="VectorBase:RPRC000201"/>
<dbReference type="GO" id="GO:0004984">
    <property type="term" value="F:olfactory receptor activity"/>
    <property type="evidence" value="ECO:0007669"/>
    <property type="project" value="InterPro"/>
</dbReference>
<evidence type="ECO:0000256" key="10">
    <source>
        <dbReference type="RuleBase" id="RU351113"/>
    </source>
</evidence>
<keyword evidence="3 10" id="KW-0716">Sensory transduction</keyword>
<feature type="transmembrane region" description="Helical" evidence="10">
    <location>
        <begin position="294"/>
        <end position="316"/>
    </location>
</feature>
<dbReference type="GO" id="GO:0005886">
    <property type="term" value="C:plasma membrane"/>
    <property type="evidence" value="ECO:0007669"/>
    <property type="project" value="UniProtKB-SubCell"/>
</dbReference>
<organism evidence="11 12">
    <name type="scientific">Rhodnius prolixus</name>
    <name type="common">Triatomid bug</name>
    <dbReference type="NCBI Taxonomy" id="13249"/>
    <lineage>
        <taxon>Eukaryota</taxon>
        <taxon>Metazoa</taxon>
        <taxon>Ecdysozoa</taxon>
        <taxon>Arthropoda</taxon>
        <taxon>Hexapoda</taxon>
        <taxon>Insecta</taxon>
        <taxon>Pterygota</taxon>
        <taxon>Neoptera</taxon>
        <taxon>Paraneoptera</taxon>
        <taxon>Hemiptera</taxon>
        <taxon>Heteroptera</taxon>
        <taxon>Panheteroptera</taxon>
        <taxon>Cimicomorpha</taxon>
        <taxon>Reduviidae</taxon>
        <taxon>Triatominae</taxon>
        <taxon>Rhodnius</taxon>
    </lineage>
</organism>
<comment type="caution">
    <text evidence="10">Lacks conserved residue(s) required for the propagation of feature annotation.</text>
</comment>
<name>T1H864_RHOPR</name>
<evidence type="ECO:0000256" key="2">
    <source>
        <dbReference type="ARBA" id="ARBA00022475"/>
    </source>
</evidence>
<keyword evidence="6 10" id="KW-1133">Transmembrane helix</keyword>
<dbReference type="OMA" id="IDIHRIA"/>
<keyword evidence="9 10" id="KW-0807">Transducer</keyword>
<dbReference type="GO" id="GO:0007165">
    <property type="term" value="P:signal transduction"/>
    <property type="evidence" value="ECO:0007669"/>
    <property type="project" value="UniProtKB-KW"/>
</dbReference>
<evidence type="ECO:0000256" key="1">
    <source>
        <dbReference type="ARBA" id="ARBA00004651"/>
    </source>
</evidence>
<feature type="transmembrane region" description="Helical" evidence="10">
    <location>
        <begin position="65"/>
        <end position="84"/>
    </location>
</feature>